<sequence>MLYMSEITIRVLLNTQR</sequence>
<organism evidence="1">
    <name type="scientific">Anguilla anguilla</name>
    <name type="common">European freshwater eel</name>
    <name type="synonym">Muraena anguilla</name>
    <dbReference type="NCBI Taxonomy" id="7936"/>
    <lineage>
        <taxon>Eukaryota</taxon>
        <taxon>Metazoa</taxon>
        <taxon>Chordata</taxon>
        <taxon>Craniata</taxon>
        <taxon>Vertebrata</taxon>
        <taxon>Euteleostomi</taxon>
        <taxon>Actinopterygii</taxon>
        <taxon>Neopterygii</taxon>
        <taxon>Teleostei</taxon>
        <taxon>Anguilliformes</taxon>
        <taxon>Anguillidae</taxon>
        <taxon>Anguilla</taxon>
    </lineage>
</organism>
<dbReference type="AlphaFoldDB" id="A0A0E9QDU3"/>
<name>A0A0E9QDU3_ANGAN</name>
<accession>A0A0E9QDU3</accession>
<reference evidence="1" key="2">
    <citation type="journal article" date="2015" name="Fish Shellfish Immunol.">
        <title>Early steps in the European eel (Anguilla anguilla)-Vibrio vulnificus interaction in the gills: Role of the RtxA13 toxin.</title>
        <authorList>
            <person name="Callol A."/>
            <person name="Pajuelo D."/>
            <person name="Ebbesson L."/>
            <person name="Teles M."/>
            <person name="MacKenzie S."/>
            <person name="Amaro C."/>
        </authorList>
    </citation>
    <scope>NUCLEOTIDE SEQUENCE</scope>
</reference>
<reference evidence="1" key="1">
    <citation type="submission" date="2014-11" db="EMBL/GenBank/DDBJ databases">
        <authorList>
            <person name="Amaro Gonzalez C."/>
        </authorList>
    </citation>
    <scope>NUCLEOTIDE SEQUENCE</scope>
</reference>
<proteinExistence type="predicted"/>
<protein>
    <submittedName>
        <fullName evidence="1">Uncharacterized protein</fullName>
    </submittedName>
</protein>
<dbReference type="EMBL" id="GBXM01093890">
    <property type="protein sequence ID" value="JAH14687.1"/>
    <property type="molecule type" value="Transcribed_RNA"/>
</dbReference>
<evidence type="ECO:0000313" key="1">
    <source>
        <dbReference type="EMBL" id="JAH14687.1"/>
    </source>
</evidence>